<keyword evidence="5 6" id="KW-0472">Membrane</keyword>
<evidence type="ECO:0000313" key="9">
    <source>
        <dbReference type="EMBL" id="ALX04042.1"/>
    </source>
</evidence>
<dbReference type="InterPro" id="IPR018076">
    <property type="entry name" value="T2SS_GspF_dom"/>
</dbReference>
<dbReference type="PANTHER" id="PTHR35007:SF2">
    <property type="entry name" value="PILUS ASSEMBLE PROTEIN"/>
    <property type="match status" value="1"/>
</dbReference>
<feature type="signal peptide" evidence="7">
    <location>
        <begin position="1"/>
        <end position="24"/>
    </location>
</feature>
<dbReference type="RefSeq" id="WP_067855293.1">
    <property type="nucleotide sequence ID" value="NZ_CP011502.1"/>
</dbReference>
<evidence type="ECO:0000313" key="10">
    <source>
        <dbReference type="Proteomes" id="UP000067689"/>
    </source>
</evidence>
<dbReference type="STRING" id="2041.AERYTH_04680"/>
<dbReference type="KEGG" id="aer:AERYTH_04680"/>
<evidence type="ECO:0000256" key="3">
    <source>
        <dbReference type="ARBA" id="ARBA00022692"/>
    </source>
</evidence>
<evidence type="ECO:0000256" key="5">
    <source>
        <dbReference type="ARBA" id="ARBA00023136"/>
    </source>
</evidence>
<dbReference type="EMBL" id="CP011502">
    <property type="protein sequence ID" value="ALX04042.1"/>
    <property type="molecule type" value="Genomic_DNA"/>
</dbReference>
<feature type="transmembrane region" description="Helical" evidence="6">
    <location>
        <begin position="117"/>
        <end position="138"/>
    </location>
</feature>
<dbReference type="PATRIC" id="fig|2041.4.peg.973"/>
<feature type="transmembrane region" description="Helical" evidence="6">
    <location>
        <begin position="92"/>
        <end position="110"/>
    </location>
</feature>
<comment type="subcellular location">
    <subcellularLocation>
        <location evidence="1">Cell membrane</location>
        <topology evidence="1">Multi-pass membrane protein</topology>
    </subcellularLocation>
</comment>
<protein>
    <recommendedName>
        <fullName evidence="8">Type II secretion system protein GspF domain-containing protein</fullName>
    </recommendedName>
</protein>
<dbReference type="Proteomes" id="UP000067689">
    <property type="component" value="Chromosome"/>
</dbReference>
<gene>
    <name evidence="9" type="ORF">AERYTH_04680</name>
</gene>
<keyword evidence="3 6" id="KW-0812">Transmembrane</keyword>
<organism evidence="9 10">
    <name type="scientific">Aeromicrobium erythreum</name>
    <dbReference type="NCBI Taxonomy" id="2041"/>
    <lineage>
        <taxon>Bacteria</taxon>
        <taxon>Bacillati</taxon>
        <taxon>Actinomycetota</taxon>
        <taxon>Actinomycetes</taxon>
        <taxon>Propionibacteriales</taxon>
        <taxon>Nocardioidaceae</taxon>
        <taxon>Aeromicrobium</taxon>
    </lineage>
</organism>
<evidence type="ECO:0000256" key="1">
    <source>
        <dbReference type="ARBA" id="ARBA00004651"/>
    </source>
</evidence>
<keyword evidence="10" id="KW-1185">Reference proteome</keyword>
<keyword evidence="7" id="KW-0732">Signal</keyword>
<keyword evidence="2" id="KW-1003">Cell membrane</keyword>
<evidence type="ECO:0000256" key="2">
    <source>
        <dbReference type="ARBA" id="ARBA00022475"/>
    </source>
</evidence>
<feature type="chain" id="PRO_5006845365" description="Type II secretion system protein GspF domain-containing protein" evidence="7">
    <location>
        <begin position="25"/>
        <end position="292"/>
    </location>
</feature>
<evidence type="ECO:0000259" key="8">
    <source>
        <dbReference type="Pfam" id="PF00482"/>
    </source>
</evidence>
<evidence type="ECO:0000256" key="7">
    <source>
        <dbReference type="SAM" id="SignalP"/>
    </source>
</evidence>
<dbReference type="Pfam" id="PF00482">
    <property type="entry name" value="T2SSF"/>
    <property type="match status" value="1"/>
</dbReference>
<dbReference type="OrthoDB" id="9810662at2"/>
<feature type="transmembrane region" description="Helical" evidence="6">
    <location>
        <begin position="264"/>
        <end position="290"/>
    </location>
</feature>
<evidence type="ECO:0000256" key="4">
    <source>
        <dbReference type="ARBA" id="ARBA00022989"/>
    </source>
</evidence>
<evidence type="ECO:0000256" key="6">
    <source>
        <dbReference type="SAM" id="Phobius"/>
    </source>
</evidence>
<proteinExistence type="predicted"/>
<dbReference type="AlphaFoldDB" id="A0A0U3SZS0"/>
<reference evidence="9 10" key="1">
    <citation type="journal article" date="1991" name="Int. J. Syst. Bacteriol.">
        <title>Description of the erythromycin-producing bacterium Arthrobacter sp. strain NRRL B-3381 as Aeromicrobium erythreum gen. nov., sp. nov.</title>
        <authorList>
            <person name="Miller E.S."/>
            <person name="Woese C.R."/>
            <person name="Brenner S."/>
        </authorList>
    </citation>
    <scope>NUCLEOTIDE SEQUENCE [LARGE SCALE GENOMIC DNA]</scope>
    <source>
        <strain evidence="9 10">AR18</strain>
    </source>
</reference>
<sequence length="292" mass="31624">MVMLAAFLLVCSLLLLLMGTGAVATPGGGGVRKRARSLSAAAEAASDTGVVKVDRTRADLWERFTPSSTLRRLERNLVLAGHPEGWTRERVVLMKPATAVLGLLFGALLVSKTSNPLMPLVALGIIGFCYMVPDLLVYNQATKRQAEIQKRLPDMLDQIVISLEAGVGFEAALSKAAERGTGPLAEEASRLMQDMSLGMARREAYLALAERTSVDELRTFCKAVVQAEEFGVSVASVVRSQAQEMRLSRRRRAEARAQQVPVKILIPLMTCILPVLFAIVMGPAIVYAYAIN</sequence>
<name>A0A0U3SZS0_9ACTN</name>
<feature type="domain" description="Type II secretion system protein GspF" evidence="8">
    <location>
        <begin position="156"/>
        <end position="281"/>
    </location>
</feature>
<dbReference type="PANTHER" id="PTHR35007">
    <property type="entry name" value="INTEGRAL MEMBRANE PROTEIN-RELATED"/>
    <property type="match status" value="1"/>
</dbReference>
<keyword evidence="4 6" id="KW-1133">Transmembrane helix</keyword>
<accession>A0A0U3SZS0</accession>
<dbReference type="GO" id="GO:0005886">
    <property type="term" value="C:plasma membrane"/>
    <property type="evidence" value="ECO:0007669"/>
    <property type="project" value="UniProtKB-SubCell"/>
</dbReference>